<gene>
    <name evidence="1" type="ORF">BBF96_02230</name>
</gene>
<dbReference type="RefSeq" id="WP_127015644.1">
    <property type="nucleotide sequence ID" value="NZ_CP016379.1"/>
</dbReference>
<dbReference type="SUPFAM" id="SSF53901">
    <property type="entry name" value="Thiolase-like"/>
    <property type="match status" value="1"/>
</dbReference>
<proteinExistence type="predicted"/>
<dbReference type="OrthoDB" id="9770068at2"/>
<dbReference type="Proteomes" id="UP000267250">
    <property type="component" value="Chromosome"/>
</dbReference>
<dbReference type="NCBIfam" id="NF006160">
    <property type="entry name" value="PRK08304.1"/>
    <property type="match status" value="1"/>
</dbReference>
<accession>A0A3S9SVL7</accession>
<dbReference type="InterPro" id="IPR038369">
    <property type="entry name" value="SpoVAD_sf"/>
</dbReference>
<keyword evidence="2" id="KW-1185">Reference proteome</keyword>
<dbReference type="Pfam" id="PF07451">
    <property type="entry name" value="SpoVAD"/>
    <property type="match status" value="1"/>
</dbReference>
<dbReference type="PIRSF" id="PIRSF011570">
    <property type="entry name" value="SpoVAD"/>
    <property type="match status" value="1"/>
</dbReference>
<dbReference type="NCBIfam" id="TIGR02845">
    <property type="entry name" value="spore_V_AD"/>
    <property type="match status" value="1"/>
</dbReference>
<evidence type="ECO:0000313" key="2">
    <source>
        <dbReference type="Proteomes" id="UP000267250"/>
    </source>
</evidence>
<reference evidence="1 2" key="1">
    <citation type="submission" date="2016-07" db="EMBL/GenBank/DDBJ databases">
        <title>Genome and transcriptome analysis of iron-reducing fermentative bacteria Anoxybacter fermentans.</title>
        <authorList>
            <person name="Zeng X."/>
            <person name="Shao Z."/>
        </authorList>
    </citation>
    <scope>NUCLEOTIDE SEQUENCE [LARGE SCALE GENOMIC DNA]</scope>
    <source>
        <strain evidence="1 2">DY22613</strain>
    </source>
</reference>
<dbReference type="InterPro" id="IPR010894">
    <property type="entry name" value="SpoVAD"/>
</dbReference>
<sequence length="334" mass="36056">MKRTGKTIYFDSPPVITATSAIAGEMEGKGPLKDYFDKIVGDAYYDTQTFEKAERKICGENCQNLLKKANLKPEQVDFLLAGDLLNQIVTANFCARELKIPFIGLYGACSTLIEALAVGCMVIDGGFAQNIMAFASSHYQTAERQYRMPNEYGIQYPPYKQWTVTGSGAFILSKGGSGPRITHATIGRVIDFGIKDPNDMGAAMAPAAADTIIQHLSDLNRSPDDYDLIVTGDLGEVGKTLARELLREKNYDVDAILDDCGVMLYNDDQKTGAKGSGAAASAIVLASYLYQKLNQGEFNRIMIVGTGALLSPITALQGDSIPSIAHGITIEKPV</sequence>
<dbReference type="InterPro" id="IPR016039">
    <property type="entry name" value="Thiolase-like"/>
</dbReference>
<organism evidence="1 2">
    <name type="scientific">Anoxybacter fermentans</name>
    <dbReference type="NCBI Taxonomy" id="1323375"/>
    <lineage>
        <taxon>Bacteria</taxon>
        <taxon>Bacillati</taxon>
        <taxon>Bacillota</taxon>
        <taxon>Clostridia</taxon>
        <taxon>Halanaerobiales</taxon>
        <taxon>Anoxybacter</taxon>
    </lineage>
</organism>
<dbReference type="AlphaFoldDB" id="A0A3S9SVL7"/>
<name>A0A3S9SVL7_9FIRM</name>
<dbReference type="EMBL" id="CP016379">
    <property type="protein sequence ID" value="AZR72312.1"/>
    <property type="molecule type" value="Genomic_DNA"/>
</dbReference>
<evidence type="ECO:0000313" key="1">
    <source>
        <dbReference type="EMBL" id="AZR72312.1"/>
    </source>
</evidence>
<dbReference type="Gene3D" id="3.40.47.40">
    <property type="entry name" value="Stage V sporulation protein AD"/>
    <property type="match status" value="1"/>
</dbReference>
<dbReference type="KEGG" id="aft:BBF96_02230"/>
<protein>
    <submittedName>
        <fullName evidence="1">Stage V sporulation protein AD</fullName>
    </submittedName>
</protein>
<dbReference type="GO" id="GO:0016746">
    <property type="term" value="F:acyltransferase activity"/>
    <property type="evidence" value="ECO:0007669"/>
    <property type="project" value="InterPro"/>
</dbReference>